<dbReference type="Pfam" id="PF05063">
    <property type="entry name" value="MT-A70"/>
    <property type="match status" value="1"/>
</dbReference>
<dbReference type="InterPro" id="IPR029063">
    <property type="entry name" value="SAM-dependent_MTases_sf"/>
</dbReference>
<evidence type="ECO:0000313" key="6">
    <source>
        <dbReference type="Proteomes" id="UP000637980"/>
    </source>
</evidence>
<name>A0ABQ3EIZ4_9HYPH</name>
<keyword evidence="1 5" id="KW-0489">Methyltransferase</keyword>
<dbReference type="RefSeq" id="WP_244649662.1">
    <property type="nucleotide sequence ID" value="NZ_BMXE01000004.1"/>
</dbReference>
<comment type="similarity">
    <text evidence="4">Belongs to the MT-A70-like family.</text>
</comment>
<dbReference type="GO" id="GO:0032259">
    <property type="term" value="P:methylation"/>
    <property type="evidence" value="ECO:0007669"/>
    <property type="project" value="UniProtKB-KW"/>
</dbReference>
<reference evidence="6" key="1">
    <citation type="journal article" date="2019" name="Int. J. Syst. Evol. Microbiol.">
        <title>The Global Catalogue of Microorganisms (GCM) 10K type strain sequencing project: providing services to taxonomists for standard genome sequencing and annotation.</title>
        <authorList>
            <consortium name="The Broad Institute Genomics Platform"/>
            <consortium name="The Broad Institute Genome Sequencing Center for Infectious Disease"/>
            <person name="Wu L."/>
            <person name="Ma J."/>
        </authorList>
    </citation>
    <scope>NUCLEOTIDE SEQUENCE [LARGE SCALE GENOMIC DNA]</scope>
    <source>
        <strain evidence="6">KCTC 12861</strain>
    </source>
</reference>
<protein>
    <submittedName>
        <fullName evidence="5">DNA methyltransferase</fullName>
    </submittedName>
</protein>
<evidence type="ECO:0000256" key="4">
    <source>
        <dbReference type="PROSITE-ProRule" id="PRU00489"/>
    </source>
</evidence>
<evidence type="ECO:0000313" key="5">
    <source>
        <dbReference type="EMBL" id="GHB33864.1"/>
    </source>
</evidence>
<dbReference type="EMBL" id="BMXE01000004">
    <property type="protein sequence ID" value="GHB33864.1"/>
    <property type="molecule type" value="Genomic_DNA"/>
</dbReference>
<proteinExistence type="inferred from homology"/>
<organism evidence="5 6">
    <name type="scientific">Pseudovibrio japonicus</name>
    <dbReference type="NCBI Taxonomy" id="366534"/>
    <lineage>
        <taxon>Bacteria</taxon>
        <taxon>Pseudomonadati</taxon>
        <taxon>Pseudomonadota</taxon>
        <taxon>Alphaproteobacteria</taxon>
        <taxon>Hyphomicrobiales</taxon>
        <taxon>Stappiaceae</taxon>
        <taxon>Pseudovibrio</taxon>
    </lineage>
</organism>
<sequence length="191" mass="21921">MTWDLSGLVPLSYDFIMADPPWKYENWSKKGELKNASAKYDCMVTADIMTLPLSNFAQKNCTLWLWATNPMLPQAFELLNAWGFKFVTAGHWVKYTYNKRTEERSLGFGTGYCLRSAGEPFLIGKIGKPKFAKTVRSVIEGLRRDHSRKPDEAYIAAEQLCPEALNRLDLFSRQERPGWTAWGNEIHKFTA</sequence>
<evidence type="ECO:0000256" key="2">
    <source>
        <dbReference type="ARBA" id="ARBA00022679"/>
    </source>
</evidence>
<evidence type="ECO:0000256" key="1">
    <source>
        <dbReference type="ARBA" id="ARBA00022603"/>
    </source>
</evidence>
<dbReference type="Proteomes" id="UP000637980">
    <property type="component" value="Unassembled WGS sequence"/>
</dbReference>
<dbReference type="PANTHER" id="PTHR12829:SF7">
    <property type="entry name" value="N6-ADENOSINE-METHYLTRANSFERASE CATALYTIC SUBUNIT"/>
    <property type="match status" value="1"/>
</dbReference>
<keyword evidence="3" id="KW-0949">S-adenosyl-L-methionine</keyword>
<keyword evidence="6" id="KW-1185">Reference proteome</keyword>
<dbReference type="PROSITE" id="PS51143">
    <property type="entry name" value="MT_A70"/>
    <property type="match status" value="1"/>
</dbReference>
<accession>A0ABQ3EIZ4</accession>
<dbReference type="PANTHER" id="PTHR12829">
    <property type="entry name" value="N6-ADENOSINE-METHYLTRANSFERASE"/>
    <property type="match status" value="1"/>
</dbReference>
<dbReference type="InterPro" id="IPR007757">
    <property type="entry name" value="MT-A70-like"/>
</dbReference>
<evidence type="ECO:0000256" key="3">
    <source>
        <dbReference type="ARBA" id="ARBA00022691"/>
    </source>
</evidence>
<keyword evidence="2" id="KW-0808">Transferase</keyword>
<comment type="caution">
    <text evidence="5">The sequence shown here is derived from an EMBL/GenBank/DDBJ whole genome shotgun (WGS) entry which is preliminary data.</text>
</comment>
<gene>
    <name evidence="5" type="ORF">GCM10007094_23460</name>
</gene>
<dbReference type="SUPFAM" id="SSF53335">
    <property type="entry name" value="S-adenosyl-L-methionine-dependent methyltransferases"/>
    <property type="match status" value="1"/>
</dbReference>
<dbReference type="GO" id="GO:0008168">
    <property type="term" value="F:methyltransferase activity"/>
    <property type="evidence" value="ECO:0007669"/>
    <property type="project" value="UniProtKB-KW"/>
</dbReference>